<accession>A0A0G4GA58</accession>
<evidence type="ECO:0000313" key="2">
    <source>
        <dbReference type="EMBL" id="CEM25452.1"/>
    </source>
</evidence>
<reference evidence="2" key="1">
    <citation type="submission" date="2014-11" db="EMBL/GenBank/DDBJ databases">
        <authorList>
            <person name="Otto D Thomas"/>
            <person name="Naeem Raeece"/>
        </authorList>
    </citation>
    <scope>NUCLEOTIDE SEQUENCE</scope>
</reference>
<dbReference type="VEuPathDB" id="CryptoDB:Cvel_20844"/>
<evidence type="ECO:0000256" key="1">
    <source>
        <dbReference type="SAM" id="MobiDB-lite"/>
    </source>
</evidence>
<name>A0A0G4GA58_9ALVE</name>
<sequence>MKGRSSGRSKFQEKKALNSSADPNDSAAFVGVCSEWSGMRVNGLHGAAASYSLFPKDSSLRSTVNMENFKNVSGFSIMDKGKWVEGKAEPRGIEEDRLTSVRGSYVLHFERGTGKMWLFSPGSPAPMNLSSSNGTAHIVVALKGFLEVSIKEVFDIPIESVILAPGNRQRSDLSRWLLDLHMRPGGRLFRFRELLKTFTETVKRRVKQSANQSQSFSFDPTRCVNIENCSDVATHRRNLSIAPSGFKYVAITVGGIPGWLTGKRREQENIVNAVKKLRTTTSTNEFSPEAVISSPLDVGDLEQRVDDPTLNEILWSGKPVLAGIVLVPVYASESMLSAFLLSVQGTTA</sequence>
<proteinExistence type="predicted"/>
<dbReference type="AlphaFoldDB" id="A0A0G4GA58"/>
<protein>
    <submittedName>
        <fullName evidence="2">Uncharacterized protein</fullName>
    </submittedName>
</protein>
<feature type="region of interest" description="Disordered" evidence="1">
    <location>
        <begin position="1"/>
        <end position="24"/>
    </location>
</feature>
<gene>
    <name evidence="2" type="ORF">Cvel_20844</name>
</gene>
<organism evidence="2">
    <name type="scientific">Chromera velia CCMP2878</name>
    <dbReference type="NCBI Taxonomy" id="1169474"/>
    <lineage>
        <taxon>Eukaryota</taxon>
        <taxon>Sar</taxon>
        <taxon>Alveolata</taxon>
        <taxon>Colpodellida</taxon>
        <taxon>Chromeraceae</taxon>
        <taxon>Chromera</taxon>
    </lineage>
</organism>
<dbReference type="EMBL" id="CDMZ01001003">
    <property type="protein sequence ID" value="CEM25452.1"/>
    <property type="molecule type" value="Genomic_DNA"/>
</dbReference>